<reference evidence="5 6" key="1">
    <citation type="submission" date="2021-04" db="EMBL/GenBank/DDBJ databases">
        <title>Magnetospirillum sulfuroxidans sp. nov., a facultative chemolithoautotrophic sulfur-oxidizing alphaproteobacterium isolated from freshwater sediment and proposals for Paramagetospirillum gen. nov., and Magnetospirillaceae fam. nov.</title>
        <authorList>
            <person name="Koziaeva V."/>
            <person name="Geelhoed J.S."/>
            <person name="Sorokin D.Y."/>
            <person name="Grouzdev D.S."/>
        </authorList>
    </citation>
    <scope>NUCLEOTIDE SEQUENCE [LARGE SCALE GENOMIC DNA]</scope>
    <source>
        <strain evidence="5 6">J10</strain>
    </source>
</reference>
<gene>
    <name evidence="5" type="ORF">KEC16_03935</name>
</gene>
<dbReference type="SMART" id="SM00342">
    <property type="entry name" value="HTH_ARAC"/>
    <property type="match status" value="1"/>
</dbReference>
<dbReference type="InterPro" id="IPR018060">
    <property type="entry name" value="HTH_AraC"/>
</dbReference>
<evidence type="ECO:0000256" key="1">
    <source>
        <dbReference type="ARBA" id="ARBA00023015"/>
    </source>
</evidence>
<dbReference type="PANTHER" id="PTHR47894:SF4">
    <property type="entry name" value="HTH-TYPE TRANSCRIPTIONAL REGULATOR GADX"/>
    <property type="match status" value="1"/>
</dbReference>
<evidence type="ECO:0000313" key="5">
    <source>
        <dbReference type="EMBL" id="MBR9970861.1"/>
    </source>
</evidence>
<accession>A0ABS5I9B9</accession>
<keyword evidence="6" id="KW-1185">Reference proteome</keyword>
<dbReference type="RefSeq" id="WP_211546376.1">
    <property type="nucleotide sequence ID" value="NZ_JAGTUF010000002.1"/>
</dbReference>
<keyword evidence="1" id="KW-0805">Transcription regulation</keyword>
<dbReference type="EMBL" id="JAGTUF010000002">
    <property type="protein sequence ID" value="MBR9970861.1"/>
    <property type="molecule type" value="Genomic_DNA"/>
</dbReference>
<dbReference type="Pfam" id="PF12833">
    <property type="entry name" value="HTH_18"/>
    <property type="match status" value="1"/>
</dbReference>
<evidence type="ECO:0000313" key="6">
    <source>
        <dbReference type="Proteomes" id="UP000680714"/>
    </source>
</evidence>
<name>A0ABS5I9B9_9PROT</name>
<dbReference type="PANTHER" id="PTHR47894">
    <property type="entry name" value="HTH-TYPE TRANSCRIPTIONAL REGULATOR GADX"/>
    <property type="match status" value="1"/>
</dbReference>
<evidence type="ECO:0000256" key="3">
    <source>
        <dbReference type="ARBA" id="ARBA00023163"/>
    </source>
</evidence>
<dbReference type="InterPro" id="IPR009057">
    <property type="entry name" value="Homeodomain-like_sf"/>
</dbReference>
<protein>
    <submittedName>
        <fullName evidence="5">Helix-turn-helix transcriptional regulator</fullName>
    </submittedName>
</protein>
<evidence type="ECO:0000256" key="2">
    <source>
        <dbReference type="ARBA" id="ARBA00023125"/>
    </source>
</evidence>
<sequence>MPPQSPADQRQIFSRPGLGLSSAIVQKRELRFTRLTIDQPTLIVVRRGTKILQSAGRQWQVPAGHMLAIAGGQSFDVTNRPSATGDYRAHCLVWDQAFLAEQNAIGADLPILADACVAGPMPAEFLAAFERAVAAIDDADHIPDPVARHRGAEILLWLAQHRIRLSACACIPLALRVRRLISAAADAAWTTKDLAVRLGLSEATLRRRLAETGTSPSEIMVNTRMEMALSLLQSTDFAINRIALEVGYDSPSRFAIRFRQRFGFAPSAVRGHRRAG</sequence>
<dbReference type="PRINTS" id="PR00032">
    <property type="entry name" value="HTHARAC"/>
</dbReference>
<keyword evidence="2" id="KW-0238">DNA-binding</keyword>
<comment type="caution">
    <text evidence="5">The sequence shown here is derived from an EMBL/GenBank/DDBJ whole genome shotgun (WGS) entry which is preliminary data.</text>
</comment>
<dbReference type="PROSITE" id="PS00041">
    <property type="entry name" value="HTH_ARAC_FAMILY_1"/>
    <property type="match status" value="1"/>
</dbReference>
<organism evidence="5 6">
    <name type="scientific">Magnetospirillum sulfuroxidans</name>
    <dbReference type="NCBI Taxonomy" id="611300"/>
    <lineage>
        <taxon>Bacteria</taxon>
        <taxon>Pseudomonadati</taxon>
        <taxon>Pseudomonadota</taxon>
        <taxon>Alphaproteobacteria</taxon>
        <taxon>Rhodospirillales</taxon>
        <taxon>Rhodospirillaceae</taxon>
        <taxon>Magnetospirillum</taxon>
    </lineage>
</organism>
<feature type="domain" description="HTH araC/xylS-type" evidence="4">
    <location>
        <begin position="175"/>
        <end position="272"/>
    </location>
</feature>
<dbReference type="InterPro" id="IPR018062">
    <property type="entry name" value="HTH_AraC-typ_CS"/>
</dbReference>
<dbReference type="PROSITE" id="PS01124">
    <property type="entry name" value="HTH_ARAC_FAMILY_2"/>
    <property type="match status" value="1"/>
</dbReference>
<dbReference type="Gene3D" id="1.10.10.60">
    <property type="entry name" value="Homeodomain-like"/>
    <property type="match status" value="1"/>
</dbReference>
<dbReference type="Proteomes" id="UP000680714">
    <property type="component" value="Unassembled WGS sequence"/>
</dbReference>
<evidence type="ECO:0000259" key="4">
    <source>
        <dbReference type="PROSITE" id="PS01124"/>
    </source>
</evidence>
<proteinExistence type="predicted"/>
<keyword evidence="3" id="KW-0804">Transcription</keyword>
<dbReference type="SUPFAM" id="SSF46689">
    <property type="entry name" value="Homeodomain-like"/>
    <property type="match status" value="1"/>
</dbReference>
<dbReference type="InterPro" id="IPR020449">
    <property type="entry name" value="Tscrpt_reg_AraC-type_HTH"/>
</dbReference>